<sequence>MGVKVRKCMSSRKALQLMLVRRTLKT</sequence>
<organism evidence="1">
    <name type="scientific">Anguilla anguilla</name>
    <name type="common">European freshwater eel</name>
    <name type="synonym">Muraena anguilla</name>
    <dbReference type="NCBI Taxonomy" id="7936"/>
    <lineage>
        <taxon>Eukaryota</taxon>
        <taxon>Metazoa</taxon>
        <taxon>Chordata</taxon>
        <taxon>Craniata</taxon>
        <taxon>Vertebrata</taxon>
        <taxon>Euteleostomi</taxon>
        <taxon>Actinopterygii</taxon>
        <taxon>Neopterygii</taxon>
        <taxon>Teleostei</taxon>
        <taxon>Anguilliformes</taxon>
        <taxon>Anguillidae</taxon>
        <taxon>Anguilla</taxon>
    </lineage>
</organism>
<proteinExistence type="predicted"/>
<dbReference type="AlphaFoldDB" id="A0A0E9XJ08"/>
<dbReference type="EMBL" id="GBXM01006166">
    <property type="protein sequence ID" value="JAI02412.1"/>
    <property type="molecule type" value="Transcribed_RNA"/>
</dbReference>
<reference evidence="1" key="2">
    <citation type="journal article" date="2015" name="Fish Shellfish Immunol.">
        <title>Early steps in the European eel (Anguilla anguilla)-Vibrio vulnificus interaction in the gills: Role of the RtxA13 toxin.</title>
        <authorList>
            <person name="Callol A."/>
            <person name="Pajuelo D."/>
            <person name="Ebbesson L."/>
            <person name="Teles M."/>
            <person name="MacKenzie S."/>
            <person name="Amaro C."/>
        </authorList>
    </citation>
    <scope>NUCLEOTIDE SEQUENCE</scope>
</reference>
<evidence type="ECO:0000313" key="1">
    <source>
        <dbReference type="EMBL" id="JAI02412.1"/>
    </source>
</evidence>
<accession>A0A0E9XJ08</accession>
<reference evidence="1" key="1">
    <citation type="submission" date="2014-11" db="EMBL/GenBank/DDBJ databases">
        <authorList>
            <person name="Amaro Gonzalez C."/>
        </authorList>
    </citation>
    <scope>NUCLEOTIDE SEQUENCE</scope>
</reference>
<name>A0A0E9XJ08_ANGAN</name>
<protein>
    <submittedName>
        <fullName evidence="1">Uncharacterized protein</fullName>
    </submittedName>
</protein>